<gene>
    <name evidence="2" type="ORF">GCWU000324_00702</name>
</gene>
<sequence>MDTPRMNQNNRFASDMVFTLSEDNDFRPAPAPQTPALRDNDWERNLNALRSRQETTHDNERTPFPDITITPPSEREHNLRDLSDIYPNTNELRPFGDKELDAAYREYLSQSVAEHNRRDSITDTEVDVLIQEDWLAAQTALQSERTRRYAHETKTVLLKSTAGESAAEAASASLGSLKNDAPVALPDVAVHVYELPDLPSTRRVRVLSEQELMQGIRDKLLPHLSNAVAGMVRQALQKKLAMLSYDLQTMLNEETPQLVEDVLDHNLNAIFRSVKDAAAFKK</sequence>
<dbReference type="EMBL" id="ACJW02000002">
    <property type="protein sequence ID" value="EEP68798.1"/>
    <property type="molecule type" value="Genomic_DNA"/>
</dbReference>
<keyword evidence="3" id="KW-1185">Reference proteome</keyword>
<dbReference type="AlphaFoldDB" id="C4GEZ3"/>
<accession>C4GEZ3</accession>
<dbReference type="STRING" id="629741.GCWU000324_00702"/>
<protein>
    <submittedName>
        <fullName evidence="2">Uncharacterized protein</fullName>
    </submittedName>
</protein>
<name>C4GEZ3_9NEIS</name>
<dbReference type="Proteomes" id="UP000003009">
    <property type="component" value="Unassembled WGS sequence"/>
</dbReference>
<feature type="compositionally biased region" description="Basic and acidic residues" evidence="1">
    <location>
        <begin position="51"/>
        <end position="63"/>
    </location>
</feature>
<comment type="caution">
    <text evidence="2">The sequence shown here is derived from an EMBL/GenBank/DDBJ whole genome shotgun (WGS) entry which is preliminary data.</text>
</comment>
<evidence type="ECO:0000313" key="3">
    <source>
        <dbReference type="Proteomes" id="UP000003009"/>
    </source>
</evidence>
<evidence type="ECO:0000313" key="2">
    <source>
        <dbReference type="EMBL" id="EEP68798.1"/>
    </source>
</evidence>
<proteinExistence type="predicted"/>
<dbReference type="HOGENOM" id="CLU_085986_0_0_4"/>
<reference evidence="2" key="1">
    <citation type="submission" date="2009-04" db="EMBL/GenBank/DDBJ databases">
        <authorList>
            <person name="Weinstock G."/>
            <person name="Sodergren E."/>
            <person name="Clifton S."/>
            <person name="Fulton L."/>
            <person name="Fulton B."/>
            <person name="Courtney L."/>
            <person name="Fronick C."/>
            <person name="Harrison M."/>
            <person name="Strong C."/>
            <person name="Farmer C."/>
            <person name="Delahaunty K."/>
            <person name="Markovic C."/>
            <person name="Hall O."/>
            <person name="Minx P."/>
            <person name="Tomlinson C."/>
            <person name="Mitreva M."/>
            <person name="Nelson J."/>
            <person name="Hou S."/>
            <person name="Wollam A."/>
            <person name="Pepin K.H."/>
            <person name="Johnson M."/>
            <person name="Bhonagiri V."/>
            <person name="Nash W.E."/>
            <person name="Warren W."/>
            <person name="Chinwalla A."/>
            <person name="Mardis E.R."/>
            <person name="Wilson R.K."/>
        </authorList>
    </citation>
    <scope>NUCLEOTIDE SEQUENCE [LARGE SCALE GENOMIC DNA]</scope>
    <source>
        <strain evidence="2">ATCC 51147</strain>
    </source>
</reference>
<evidence type="ECO:0000256" key="1">
    <source>
        <dbReference type="SAM" id="MobiDB-lite"/>
    </source>
</evidence>
<organism evidence="2 3">
    <name type="scientific">Kingella oralis ATCC 51147</name>
    <dbReference type="NCBI Taxonomy" id="629741"/>
    <lineage>
        <taxon>Bacteria</taxon>
        <taxon>Pseudomonadati</taxon>
        <taxon>Pseudomonadota</taxon>
        <taxon>Betaproteobacteria</taxon>
        <taxon>Neisseriales</taxon>
        <taxon>Neisseriaceae</taxon>
        <taxon>Kingella</taxon>
    </lineage>
</organism>
<feature type="region of interest" description="Disordered" evidence="1">
    <location>
        <begin position="51"/>
        <end position="70"/>
    </location>
</feature>